<dbReference type="InterPro" id="IPR011990">
    <property type="entry name" value="TPR-like_helical_dom_sf"/>
</dbReference>
<gene>
    <name evidence="2" type="ORF">L203_100537</name>
</gene>
<dbReference type="Gene3D" id="3.80.10.10">
    <property type="entry name" value="Ribonuclease Inhibitor"/>
    <property type="match status" value="1"/>
</dbReference>
<dbReference type="Gene3D" id="1.25.40.10">
    <property type="entry name" value="Tetratricopeptide repeat domain"/>
    <property type="match status" value="1"/>
</dbReference>
<dbReference type="GeneID" id="91084753"/>
<dbReference type="PANTHER" id="PTHR38926:SF72">
    <property type="entry name" value="IM:7136021-RELATED"/>
    <property type="match status" value="1"/>
</dbReference>
<reference evidence="2" key="2">
    <citation type="journal article" date="2022" name="Elife">
        <title>Obligate sexual reproduction of a homothallic fungus closely related to the Cryptococcus pathogenic species complex.</title>
        <authorList>
            <person name="Passer A.R."/>
            <person name="Clancey S.A."/>
            <person name="Shea T."/>
            <person name="David-Palma M."/>
            <person name="Averette A.F."/>
            <person name="Boekhout T."/>
            <person name="Porcel B.M."/>
            <person name="Nowrousian M."/>
            <person name="Cuomo C.A."/>
            <person name="Sun S."/>
            <person name="Heitman J."/>
            <person name="Coelho M.A."/>
        </authorList>
    </citation>
    <scope>NUCLEOTIDE SEQUENCE</scope>
    <source>
        <strain evidence="2">CBS 7841</strain>
    </source>
</reference>
<dbReference type="OrthoDB" id="2423701at2759"/>
<feature type="region of interest" description="Disordered" evidence="1">
    <location>
        <begin position="547"/>
        <end position="605"/>
    </location>
</feature>
<reference evidence="2" key="3">
    <citation type="submission" date="2024-01" db="EMBL/GenBank/DDBJ databases">
        <authorList>
            <person name="Coelho M.A."/>
            <person name="David-Palma M."/>
            <person name="Shea T."/>
            <person name="Sun S."/>
            <person name="Cuomo C.A."/>
            <person name="Heitman J."/>
        </authorList>
    </citation>
    <scope>NUCLEOTIDE SEQUENCE</scope>
    <source>
        <strain evidence="2">CBS 7841</strain>
    </source>
</reference>
<accession>A0A1E3HRY7</accession>
<dbReference type="EMBL" id="CP143784">
    <property type="protein sequence ID" value="WVN85391.1"/>
    <property type="molecule type" value="Genomic_DNA"/>
</dbReference>
<dbReference type="Proteomes" id="UP000094043">
    <property type="component" value="Chromosome 1"/>
</dbReference>
<dbReference type="InterPro" id="IPR032675">
    <property type="entry name" value="LRR_dom_sf"/>
</dbReference>
<evidence type="ECO:0000313" key="3">
    <source>
        <dbReference type="Proteomes" id="UP000094043"/>
    </source>
</evidence>
<dbReference type="KEGG" id="cdep:91084753"/>
<dbReference type="InterPro" id="IPR019734">
    <property type="entry name" value="TPR_rpt"/>
</dbReference>
<proteinExistence type="predicted"/>
<sequence length="668" mass="75086">MRKNYELVKQHYELGLKCMSNDDYEEAWKNFDKAINFGGINPVLLDCKAAAMNKSPAWRDKALQITKDMITKWPKDFKGYYRQASVLYSMKAYDYALKAIARAVELGPKQSQNEKQFRSIQELRAAITMQKIKTDQNRAENDSKEANRQQEARILLRKAKINYTHLLSRDVLLVIAQQGLAENPGFIFRMAGVCKAWREILLNQPGLWSAVVLNGRKRIIQKLEAVIKRSRGRILDLKIVGLDDHHFVTQLGLLLQPYVPHLRHLDIVLSHDVSLSMLEHWYGLLSNIESLRVVNTKTDVPLPKVNVISRLFCQSHASLRHLDISHSRLYLPARNPASFLASVQTIRVRSCIITIKEETTCDEIKTFVSHLPQARIIEIDDVTFDSLSGPCHATIDELPFLHTYYVQHDSANIFDSIAVPSLKDLEVPSLRIPSMTTFLSAPGFIASLSQLRALNLSDTPLTDGEVIVALRSIPALQFLNVTACTLTNTFLEALIKRNHEKDTLVPSLVALSIARNAEITGGPLTKFIVSRACQDVSQVRLPLSLSDESESQPLHQHKKSSTTFKSNKIAFGRPTKPSSRTNSITNQSSSSLNPHHPSAQQTSSSPLSNIKWLNIDYCEGIDPSAVGYLRNYVNCLFYSFHGPLVKDRINGKGRWSWKADLGSATGEA</sequence>
<dbReference type="RefSeq" id="XP_066066092.1">
    <property type="nucleotide sequence ID" value="XM_066209995.1"/>
</dbReference>
<organism evidence="2 3">
    <name type="scientific">Cryptococcus depauperatus CBS 7841</name>
    <dbReference type="NCBI Taxonomy" id="1295531"/>
    <lineage>
        <taxon>Eukaryota</taxon>
        <taxon>Fungi</taxon>
        <taxon>Dikarya</taxon>
        <taxon>Basidiomycota</taxon>
        <taxon>Agaricomycotina</taxon>
        <taxon>Tremellomycetes</taxon>
        <taxon>Tremellales</taxon>
        <taxon>Cryptococcaceae</taxon>
        <taxon>Cryptococcus</taxon>
    </lineage>
</organism>
<reference evidence="2" key="1">
    <citation type="submission" date="2016-06" db="EMBL/GenBank/DDBJ databases">
        <authorList>
            <person name="Cuomo C."/>
            <person name="Litvintseva A."/>
            <person name="Heitman J."/>
            <person name="Chen Y."/>
            <person name="Sun S."/>
            <person name="Springer D."/>
            <person name="Dromer F."/>
            <person name="Young S."/>
            <person name="Zeng Q."/>
            <person name="Chapman S."/>
            <person name="Gujja S."/>
            <person name="Saif S."/>
            <person name="Birren B."/>
        </authorList>
    </citation>
    <scope>NUCLEOTIDE SEQUENCE</scope>
    <source>
        <strain evidence="2">CBS 7841</strain>
    </source>
</reference>
<protein>
    <submittedName>
        <fullName evidence="2">Uncharacterized protein</fullName>
    </submittedName>
</protein>
<dbReference type="VEuPathDB" id="FungiDB:L203_06074"/>
<dbReference type="PROSITE" id="PS50005">
    <property type="entry name" value="TPR"/>
    <property type="match status" value="1"/>
</dbReference>
<dbReference type="PANTHER" id="PTHR38926">
    <property type="entry name" value="F-BOX DOMAIN CONTAINING PROTEIN, EXPRESSED"/>
    <property type="match status" value="1"/>
</dbReference>
<name>A0A1E3HRY7_9TREE</name>
<feature type="compositionally biased region" description="Polar residues" evidence="1">
    <location>
        <begin position="576"/>
        <end position="605"/>
    </location>
</feature>
<evidence type="ECO:0000256" key="1">
    <source>
        <dbReference type="SAM" id="MobiDB-lite"/>
    </source>
</evidence>
<keyword evidence="3" id="KW-1185">Reference proteome</keyword>
<dbReference type="SMART" id="SM00028">
    <property type="entry name" value="TPR"/>
    <property type="match status" value="2"/>
</dbReference>
<dbReference type="SUPFAM" id="SSF52058">
    <property type="entry name" value="L domain-like"/>
    <property type="match status" value="1"/>
</dbReference>
<dbReference type="SUPFAM" id="SSF48452">
    <property type="entry name" value="TPR-like"/>
    <property type="match status" value="1"/>
</dbReference>
<dbReference type="AlphaFoldDB" id="A0A1E3HRY7"/>
<evidence type="ECO:0000313" key="2">
    <source>
        <dbReference type="EMBL" id="WVN85391.1"/>
    </source>
</evidence>